<dbReference type="EMBL" id="CP038267">
    <property type="protein sequence ID" value="QBR93311.1"/>
    <property type="molecule type" value="Genomic_DNA"/>
</dbReference>
<proteinExistence type="predicted"/>
<dbReference type="Proteomes" id="UP000294894">
    <property type="component" value="Chromosome"/>
</dbReference>
<sequence length="59" mass="6554">MRTHKDVNRPELDEEPVKQEGQLSETSALDEPEPAGDADATDKSTGTVPDWPDSSEWEE</sequence>
<name>A0A4P7GNF9_9ACTN</name>
<evidence type="ECO:0000313" key="2">
    <source>
        <dbReference type="EMBL" id="QBR93311.1"/>
    </source>
</evidence>
<dbReference type="KEGG" id="noy:EXE57_14340"/>
<evidence type="ECO:0000313" key="3">
    <source>
        <dbReference type="Proteomes" id="UP000294894"/>
    </source>
</evidence>
<keyword evidence="3" id="KW-1185">Reference proteome</keyword>
<dbReference type="AlphaFoldDB" id="A0A4P7GNF9"/>
<protein>
    <submittedName>
        <fullName evidence="2">Uncharacterized protein</fullName>
    </submittedName>
</protein>
<organism evidence="2 3">
    <name type="scientific">Nocardioides euryhalodurans</name>
    <dbReference type="NCBI Taxonomy" id="2518370"/>
    <lineage>
        <taxon>Bacteria</taxon>
        <taxon>Bacillati</taxon>
        <taxon>Actinomycetota</taxon>
        <taxon>Actinomycetes</taxon>
        <taxon>Propionibacteriales</taxon>
        <taxon>Nocardioidaceae</taxon>
        <taxon>Nocardioides</taxon>
    </lineage>
</organism>
<feature type="compositionally biased region" description="Basic and acidic residues" evidence="1">
    <location>
        <begin position="1"/>
        <end position="18"/>
    </location>
</feature>
<reference evidence="2 3" key="1">
    <citation type="submission" date="2019-03" db="EMBL/GenBank/DDBJ databases">
        <title>Three New Species of Nocardioides, Nocardioides euryhalodurans sp. nov., Nocardioides seonyuensis sp. nov. and Nocardioides eburneoflavus sp. nov., Iolated from Soil.</title>
        <authorList>
            <person name="Roh S.G."/>
            <person name="Lee C."/>
            <person name="Kim M.-K."/>
            <person name="Kim S.B."/>
        </authorList>
    </citation>
    <scope>NUCLEOTIDE SEQUENCE [LARGE SCALE GENOMIC DNA]</scope>
    <source>
        <strain evidence="2 3">MMS17-SY117</strain>
    </source>
</reference>
<feature type="region of interest" description="Disordered" evidence="1">
    <location>
        <begin position="1"/>
        <end position="59"/>
    </location>
</feature>
<dbReference type="RefSeq" id="WP_135078609.1">
    <property type="nucleotide sequence ID" value="NZ_CP038267.1"/>
</dbReference>
<accession>A0A4P7GNF9</accession>
<gene>
    <name evidence="2" type="ORF">EXE57_14340</name>
</gene>
<evidence type="ECO:0000256" key="1">
    <source>
        <dbReference type="SAM" id="MobiDB-lite"/>
    </source>
</evidence>